<dbReference type="Proteomes" id="UP000068447">
    <property type="component" value="Chromosome"/>
</dbReference>
<dbReference type="GO" id="GO:0005829">
    <property type="term" value="C:cytosol"/>
    <property type="evidence" value="ECO:0007669"/>
    <property type="project" value="TreeGrafter"/>
</dbReference>
<dbReference type="PANTHER" id="PTHR30419:SF30">
    <property type="entry name" value="LYSR FAMILY TRANSCRIPTIONAL REGULATOR"/>
    <property type="match status" value="1"/>
</dbReference>
<dbReference type="CDD" id="cd05466">
    <property type="entry name" value="PBP2_LTTR_substrate"/>
    <property type="match status" value="1"/>
</dbReference>
<proteinExistence type="inferred from homology"/>
<reference evidence="6 7" key="1">
    <citation type="submission" date="2015-12" db="EMBL/GenBank/DDBJ databases">
        <title>Complete genome of Lacimicrobium alkaliphilum KCTC 32984.</title>
        <authorList>
            <person name="Kim S.-G."/>
            <person name="Lee Y.-J."/>
        </authorList>
    </citation>
    <scope>NUCLEOTIDE SEQUENCE [LARGE SCALE GENOMIC DNA]</scope>
    <source>
        <strain evidence="6 7">YelD216</strain>
    </source>
</reference>
<dbReference type="EMBL" id="CP013650">
    <property type="protein sequence ID" value="ALS99744.1"/>
    <property type="molecule type" value="Genomic_DNA"/>
</dbReference>
<dbReference type="InterPro" id="IPR036388">
    <property type="entry name" value="WH-like_DNA-bd_sf"/>
</dbReference>
<keyword evidence="2" id="KW-0805">Transcription regulation</keyword>
<dbReference type="STRING" id="1526571.AT746_16705"/>
<keyword evidence="7" id="KW-1185">Reference proteome</keyword>
<gene>
    <name evidence="6" type="ORF">AT746_16705</name>
</gene>
<organism evidence="6 7">
    <name type="scientific">Lacimicrobium alkaliphilum</name>
    <dbReference type="NCBI Taxonomy" id="1526571"/>
    <lineage>
        <taxon>Bacteria</taxon>
        <taxon>Pseudomonadati</taxon>
        <taxon>Pseudomonadota</taxon>
        <taxon>Gammaproteobacteria</taxon>
        <taxon>Alteromonadales</taxon>
        <taxon>Alteromonadaceae</taxon>
        <taxon>Lacimicrobium</taxon>
    </lineage>
</organism>
<dbReference type="OrthoDB" id="3252676at2"/>
<evidence type="ECO:0000313" key="7">
    <source>
        <dbReference type="Proteomes" id="UP000068447"/>
    </source>
</evidence>
<dbReference type="GO" id="GO:0003700">
    <property type="term" value="F:DNA-binding transcription factor activity"/>
    <property type="evidence" value="ECO:0007669"/>
    <property type="project" value="InterPro"/>
</dbReference>
<dbReference type="SUPFAM" id="SSF46785">
    <property type="entry name" value="Winged helix' DNA-binding domain"/>
    <property type="match status" value="1"/>
</dbReference>
<dbReference type="KEGG" id="lal:AT746_16705"/>
<dbReference type="Gene3D" id="3.40.190.290">
    <property type="match status" value="1"/>
</dbReference>
<sequence length="302" mass="33868">MELSLEQLQAFIATVETGSFSAAARRLGKAQSSISGLISNLEIDAGFSLFDRSSKIPKLTPEGLALMNDVKSVLKSHRNLRHRIDNIMDSVESEISLAYDNMAIPDGVMLGLASEFEQQFPLTSLMLLEATHKRAYQLIEQNKVNLAVVISQDDYPEQFAFRGICHVHYCTVAGAKHPLAKLDKVAPQDLAQYRHLRITDTQTGFRRFDSDLTSNIWYSNSPTTMMEMLRQGLGWAEMPLHAVESQLLNGSIVRLPTSHQEVTFPHCVDLIWQTEGAMGQCLQWLLERITKKAKALNQRPAL</sequence>
<dbReference type="Pfam" id="PF00126">
    <property type="entry name" value="HTH_1"/>
    <property type="match status" value="1"/>
</dbReference>
<dbReference type="Pfam" id="PF03466">
    <property type="entry name" value="LysR_substrate"/>
    <property type="match status" value="1"/>
</dbReference>
<evidence type="ECO:0000256" key="4">
    <source>
        <dbReference type="ARBA" id="ARBA00023163"/>
    </source>
</evidence>
<dbReference type="GO" id="GO:0003677">
    <property type="term" value="F:DNA binding"/>
    <property type="evidence" value="ECO:0007669"/>
    <property type="project" value="UniProtKB-KW"/>
</dbReference>
<dbReference type="InterPro" id="IPR005119">
    <property type="entry name" value="LysR_subst-bd"/>
</dbReference>
<evidence type="ECO:0000256" key="3">
    <source>
        <dbReference type="ARBA" id="ARBA00023125"/>
    </source>
</evidence>
<name>A0A0U3B3T8_9ALTE</name>
<keyword evidence="3" id="KW-0238">DNA-binding</keyword>
<evidence type="ECO:0000256" key="1">
    <source>
        <dbReference type="ARBA" id="ARBA00009437"/>
    </source>
</evidence>
<dbReference type="SUPFAM" id="SSF53850">
    <property type="entry name" value="Periplasmic binding protein-like II"/>
    <property type="match status" value="1"/>
</dbReference>
<evidence type="ECO:0000259" key="5">
    <source>
        <dbReference type="PROSITE" id="PS50931"/>
    </source>
</evidence>
<protein>
    <recommendedName>
        <fullName evidence="5">HTH lysR-type domain-containing protein</fullName>
    </recommendedName>
</protein>
<dbReference type="RefSeq" id="WP_062482707.1">
    <property type="nucleotide sequence ID" value="NZ_CP013650.1"/>
</dbReference>
<dbReference type="InterPro" id="IPR036390">
    <property type="entry name" value="WH_DNA-bd_sf"/>
</dbReference>
<comment type="similarity">
    <text evidence="1">Belongs to the LysR transcriptional regulatory family.</text>
</comment>
<dbReference type="PROSITE" id="PS50931">
    <property type="entry name" value="HTH_LYSR"/>
    <property type="match status" value="1"/>
</dbReference>
<dbReference type="InterPro" id="IPR000847">
    <property type="entry name" value="LysR_HTH_N"/>
</dbReference>
<accession>A0A0U3B3T8</accession>
<keyword evidence="4" id="KW-0804">Transcription</keyword>
<evidence type="ECO:0000256" key="2">
    <source>
        <dbReference type="ARBA" id="ARBA00023015"/>
    </source>
</evidence>
<feature type="domain" description="HTH lysR-type" evidence="5">
    <location>
        <begin position="3"/>
        <end position="60"/>
    </location>
</feature>
<dbReference type="Gene3D" id="1.10.10.10">
    <property type="entry name" value="Winged helix-like DNA-binding domain superfamily/Winged helix DNA-binding domain"/>
    <property type="match status" value="1"/>
</dbReference>
<evidence type="ECO:0000313" key="6">
    <source>
        <dbReference type="EMBL" id="ALS99744.1"/>
    </source>
</evidence>
<dbReference type="InterPro" id="IPR050950">
    <property type="entry name" value="HTH-type_LysR_regulators"/>
</dbReference>
<dbReference type="PANTHER" id="PTHR30419">
    <property type="entry name" value="HTH-TYPE TRANSCRIPTIONAL REGULATOR YBHD"/>
    <property type="match status" value="1"/>
</dbReference>
<dbReference type="AlphaFoldDB" id="A0A0U3B3T8"/>